<accession>A0A1B2E937</accession>
<dbReference type="InterPro" id="IPR029033">
    <property type="entry name" value="His_PPase_superfam"/>
</dbReference>
<gene>
    <name evidence="1" type="ORF">BBD41_08210</name>
</gene>
<evidence type="ECO:0000313" key="1">
    <source>
        <dbReference type="EMBL" id="ANY76486.1"/>
    </source>
</evidence>
<reference evidence="1" key="1">
    <citation type="submission" date="2016-08" db="EMBL/GenBank/DDBJ databases">
        <title>Complete Genome Seqeunce of Paenibacillus sp. nov. IHBB 9852 from high altitute lake of Indian trans-Himalayas.</title>
        <authorList>
            <person name="Kiran S."/>
            <person name="Swarnkar M.K."/>
            <person name="Rana A."/>
            <person name="Tewari R."/>
            <person name="Gulati A."/>
        </authorList>
    </citation>
    <scope>NUCLEOTIDE SEQUENCE [LARGE SCALE GENOMIC DNA]</scope>
    <source>
        <strain evidence="1">IHBB 9852</strain>
    </source>
</reference>
<dbReference type="InterPro" id="IPR050275">
    <property type="entry name" value="PGM_Phosphatase"/>
</dbReference>
<dbReference type="SMART" id="SM00855">
    <property type="entry name" value="PGAM"/>
    <property type="match status" value="1"/>
</dbReference>
<dbReference type="Pfam" id="PF00300">
    <property type="entry name" value="His_Phos_1"/>
    <property type="match status" value="1"/>
</dbReference>
<name>A0A1B2E937_9BACL</name>
<dbReference type="PANTHER" id="PTHR48100">
    <property type="entry name" value="BROAD-SPECIFICITY PHOSPHATASE YOR283W-RELATED"/>
    <property type="match status" value="1"/>
</dbReference>
<organism evidence="1">
    <name type="scientific">Paenibacillus ihbetae</name>
    <dbReference type="NCBI Taxonomy" id="1870820"/>
    <lineage>
        <taxon>Bacteria</taxon>
        <taxon>Bacillati</taxon>
        <taxon>Bacillota</taxon>
        <taxon>Bacilli</taxon>
        <taxon>Bacillales</taxon>
        <taxon>Paenibacillaceae</taxon>
        <taxon>Paenibacillus</taxon>
    </lineage>
</organism>
<dbReference type="InterPro" id="IPR013078">
    <property type="entry name" value="His_Pase_superF_clade-1"/>
</dbReference>
<sequence>MTNLYFVRHAHSVYSPDERNRPLSERGHQDAARVTELLEPEHIHVLVSSPYKRAIQTIEGLADRIGSGIIIEEDFRERLLSEQPVDDFEQAVTKVWEDASFAWEGGESNQAAQFRGVQALKRVLEQYRGNNIAIGTHGNIMVLIMNHFDPRFDFSFWRQLDMPDIYKLSFSDQDLAEVQRIWNRPSPSAW</sequence>
<protein>
    <submittedName>
        <fullName evidence="1">Phosphoglycerate mutase</fullName>
    </submittedName>
</protein>
<dbReference type="KEGG" id="pib:BBD41_08210"/>
<proteinExistence type="predicted"/>
<dbReference type="PANTHER" id="PTHR48100:SF59">
    <property type="entry name" value="ADENOSYLCOBALAMIN_ALPHA-RIBAZOLE PHOSPHATASE"/>
    <property type="match status" value="1"/>
</dbReference>
<dbReference type="GO" id="GO:0005737">
    <property type="term" value="C:cytoplasm"/>
    <property type="evidence" value="ECO:0007669"/>
    <property type="project" value="TreeGrafter"/>
</dbReference>
<dbReference type="Gene3D" id="3.40.50.1240">
    <property type="entry name" value="Phosphoglycerate mutase-like"/>
    <property type="match status" value="1"/>
</dbReference>
<dbReference type="EMBL" id="CP016809">
    <property type="protein sequence ID" value="ANY76486.1"/>
    <property type="molecule type" value="Genomic_DNA"/>
</dbReference>
<dbReference type="GO" id="GO:0016791">
    <property type="term" value="F:phosphatase activity"/>
    <property type="evidence" value="ECO:0007669"/>
    <property type="project" value="TreeGrafter"/>
</dbReference>
<dbReference type="SUPFAM" id="SSF53254">
    <property type="entry name" value="Phosphoglycerate mutase-like"/>
    <property type="match status" value="1"/>
</dbReference>
<dbReference type="AlphaFoldDB" id="A0A1B2E937"/>
<dbReference type="CDD" id="cd07067">
    <property type="entry name" value="HP_PGM_like"/>
    <property type="match status" value="1"/>
</dbReference>